<name>A0A4R9M119_9LEPT</name>
<evidence type="ECO:0000313" key="2">
    <source>
        <dbReference type="Proteomes" id="UP000298058"/>
    </source>
</evidence>
<accession>A0A4R9M119</accession>
<dbReference type="RefSeq" id="WP_135760058.1">
    <property type="nucleotide sequence ID" value="NZ_RQHW01000028.1"/>
</dbReference>
<organism evidence="1 2">
    <name type="scientific">Leptospira idonii</name>
    <dbReference type="NCBI Taxonomy" id="1193500"/>
    <lineage>
        <taxon>Bacteria</taxon>
        <taxon>Pseudomonadati</taxon>
        <taxon>Spirochaetota</taxon>
        <taxon>Spirochaetia</taxon>
        <taxon>Leptospirales</taxon>
        <taxon>Leptospiraceae</taxon>
        <taxon>Leptospira</taxon>
    </lineage>
</organism>
<dbReference type="Proteomes" id="UP000298058">
    <property type="component" value="Unassembled WGS sequence"/>
</dbReference>
<dbReference type="AlphaFoldDB" id="A0A4R9M119"/>
<protein>
    <submittedName>
        <fullName evidence="1">Uncharacterized protein</fullName>
    </submittedName>
</protein>
<sequence length="234" mass="27226">MPWTEGKPYGSFKKILLEPASLAQEAKVLAESIAELLSLWKAESLSDAETALRFVLLHLEYRAGSRAYLKTGKNLPPKEPILPFLETARFFGMPDTVRQALWKWNAGEWDIRLVDFHPTGKEMLYSQSMGYRLTTIDWEACLSGQLVEEKRDSFEHLLHDLAHAFMFFREDYDHIGQVNFFKAMYSEFSHFETFLVSDSEFKRKFEYCISDMNSHPAHLEAYWKAIRREAGIPV</sequence>
<comment type="caution">
    <text evidence="1">The sequence shown here is derived from an EMBL/GenBank/DDBJ whole genome shotgun (WGS) entry which is preliminary data.</text>
</comment>
<proteinExistence type="predicted"/>
<keyword evidence="2" id="KW-1185">Reference proteome</keyword>
<reference evidence="1" key="1">
    <citation type="journal article" date="2019" name="PLoS Negl. Trop. Dis.">
        <title>Revisiting the worldwide diversity of Leptospira species in the environment.</title>
        <authorList>
            <person name="Vincent A.T."/>
            <person name="Schiettekatte O."/>
            <person name="Bourhy P."/>
            <person name="Veyrier F.J."/>
            <person name="Picardeau M."/>
        </authorList>
    </citation>
    <scope>NUCLEOTIDE SEQUENCE [LARGE SCALE GENOMIC DNA]</scope>
    <source>
        <strain evidence="1">201300427</strain>
    </source>
</reference>
<evidence type="ECO:0000313" key="1">
    <source>
        <dbReference type="EMBL" id="TGN19742.1"/>
    </source>
</evidence>
<gene>
    <name evidence="1" type="ORF">EHS15_08180</name>
</gene>
<dbReference type="OrthoDB" id="334639at2"/>
<dbReference type="EMBL" id="RQHW01000028">
    <property type="protein sequence ID" value="TGN19742.1"/>
    <property type="molecule type" value="Genomic_DNA"/>
</dbReference>